<evidence type="ECO:0000313" key="1">
    <source>
        <dbReference type="EMBL" id="PON40126.1"/>
    </source>
</evidence>
<evidence type="ECO:0000313" key="2">
    <source>
        <dbReference type="Proteomes" id="UP000237105"/>
    </source>
</evidence>
<dbReference type="AlphaFoldDB" id="A0A2P5AUA3"/>
<reference evidence="2" key="1">
    <citation type="submission" date="2016-06" db="EMBL/GenBank/DDBJ databases">
        <title>Parallel loss of symbiosis genes in relatives of nitrogen-fixing non-legume Parasponia.</title>
        <authorList>
            <person name="Van Velzen R."/>
            <person name="Holmer R."/>
            <person name="Bu F."/>
            <person name="Rutten L."/>
            <person name="Van Zeijl A."/>
            <person name="Liu W."/>
            <person name="Santuari L."/>
            <person name="Cao Q."/>
            <person name="Sharma T."/>
            <person name="Shen D."/>
            <person name="Roswanjaya Y."/>
            <person name="Wardhani T."/>
            <person name="Kalhor M.S."/>
            <person name="Jansen J."/>
            <person name="Van den Hoogen J."/>
            <person name="Gungor B."/>
            <person name="Hartog M."/>
            <person name="Hontelez J."/>
            <person name="Verver J."/>
            <person name="Yang W.-C."/>
            <person name="Schijlen E."/>
            <person name="Repin R."/>
            <person name="Schilthuizen M."/>
            <person name="Schranz E."/>
            <person name="Heidstra R."/>
            <person name="Miyata K."/>
            <person name="Fedorova E."/>
            <person name="Kohlen W."/>
            <person name="Bisseling T."/>
            <person name="Smit S."/>
            <person name="Geurts R."/>
        </authorList>
    </citation>
    <scope>NUCLEOTIDE SEQUENCE [LARGE SCALE GENOMIC DNA]</scope>
    <source>
        <strain evidence="2">cv. WU1-14</strain>
    </source>
</reference>
<sequence>AYIYIYICVCVCIKNWRERLDLEGKTNQNKGDLELGEEADMGVEERDRVGDLHDVVRGGDAAEEDAVDGGGLVLEGMEDQLYVRVLTDLVPQLATHDSVSSTCT</sequence>
<gene>
    <name evidence="1" type="ORF">PanWU01x14_299780</name>
</gene>
<organism evidence="1 2">
    <name type="scientific">Parasponia andersonii</name>
    <name type="common">Sponia andersonii</name>
    <dbReference type="NCBI Taxonomy" id="3476"/>
    <lineage>
        <taxon>Eukaryota</taxon>
        <taxon>Viridiplantae</taxon>
        <taxon>Streptophyta</taxon>
        <taxon>Embryophyta</taxon>
        <taxon>Tracheophyta</taxon>
        <taxon>Spermatophyta</taxon>
        <taxon>Magnoliopsida</taxon>
        <taxon>eudicotyledons</taxon>
        <taxon>Gunneridae</taxon>
        <taxon>Pentapetalae</taxon>
        <taxon>rosids</taxon>
        <taxon>fabids</taxon>
        <taxon>Rosales</taxon>
        <taxon>Cannabaceae</taxon>
        <taxon>Parasponia</taxon>
    </lineage>
</organism>
<name>A0A2P5AUA3_PARAD</name>
<protein>
    <submittedName>
        <fullName evidence="1">Uncharacterized protein</fullName>
    </submittedName>
</protein>
<proteinExistence type="predicted"/>
<comment type="caution">
    <text evidence="1">The sequence shown here is derived from an EMBL/GenBank/DDBJ whole genome shotgun (WGS) entry which is preliminary data.</text>
</comment>
<accession>A0A2P5AUA3</accession>
<keyword evidence="2" id="KW-1185">Reference proteome</keyword>
<dbReference type="EMBL" id="JXTB01000446">
    <property type="protein sequence ID" value="PON40126.1"/>
    <property type="molecule type" value="Genomic_DNA"/>
</dbReference>
<feature type="non-terminal residue" evidence="1">
    <location>
        <position position="1"/>
    </location>
</feature>
<dbReference type="Proteomes" id="UP000237105">
    <property type="component" value="Unassembled WGS sequence"/>
</dbReference>